<accession>A0ACD3A7Y1</accession>
<dbReference type="Proteomes" id="UP000308600">
    <property type="component" value="Unassembled WGS sequence"/>
</dbReference>
<protein>
    <submittedName>
        <fullName evidence="1">Uncharacterized protein</fullName>
    </submittedName>
</protein>
<evidence type="ECO:0000313" key="2">
    <source>
        <dbReference type="Proteomes" id="UP000308600"/>
    </source>
</evidence>
<evidence type="ECO:0000313" key="1">
    <source>
        <dbReference type="EMBL" id="TFK61414.1"/>
    </source>
</evidence>
<gene>
    <name evidence="1" type="ORF">BDN72DRAFT_904125</name>
</gene>
<dbReference type="EMBL" id="ML208662">
    <property type="protein sequence ID" value="TFK61414.1"/>
    <property type="molecule type" value="Genomic_DNA"/>
</dbReference>
<organism evidence="1 2">
    <name type="scientific">Pluteus cervinus</name>
    <dbReference type="NCBI Taxonomy" id="181527"/>
    <lineage>
        <taxon>Eukaryota</taxon>
        <taxon>Fungi</taxon>
        <taxon>Dikarya</taxon>
        <taxon>Basidiomycota</taxon>
        <taxon>Agaricomycotina</taxon>
        <taxon>Agaricomycetes</taxon>
        <taxon>Agaricomycetidae</taxon>
        <taxon>Agaricales</taxon>
        <taxon>Pluteineae</taxon>
        <taxon>Pluteaceae</taxon>
        <taxon>Pluteus</taxon>
    </lineage>
</organism>
<name>A0ACD3A7Y1_9AGAR</name>
<sequence length="191" mass="21873">MSFTSITLRTRNILLATHSEGFKVLPKSDAMNAPVEGPPFWKRPGPVGMEGEVPVYEVSGIVDKKIEDGKTLYRIRWYEYPDTEDSWEHLNITEQEEALHKDPDGKFYPRPPPFTWDLDRVPRYIVRRILTYAAPNGLVQWDGYPVWESTWEDISEIPEAHIMALISSCCTSRSVYKPGSSPRQPSSTVTE</sequence>
<proteinExistence type="predicted"/>
<keyword evidence="2" id="KW-1185">Reference proteome</keyword>
<reference evidence="1 2" key="1">
    <citation type="journal article" date="2019" name="Nat. Ecol. Evol.">
        <title>Megaphylogeny resolves global patterns of mushroom evolution.</title>
        <authorList>
            <person name="Varga T."/>
            <person name="Krizsan K."/>
            <person name="Foldi C."/>
            <person name="Dima B."/>
            <person name="Sanchez-Garcia M."/>
            <person name="Sanchez-Ramirez S."/>
            <person name="Szollosi G.J."/>
            <person name="Szarkandi J.G."/>
            <person name="Papp V."/>
            <person name="Albert L."/>
            <person name="Andreopoulos W."/>
            <person name="Angelini C."/>
            <person name="Antonin V."/>
            <person name="Barry K.W."/>
            <person name="Bougher N.L."/>
            <person name="Buchanan P."/>
            <person name="Buyck B."/>
            <person name="Bense V."/>
            <person name="Catcheside P."/>
            <person name="Chovatia M."/>
            <person name="Cooper J."/>
            <person name="Damon W."/>
            <person name="Desjardin D."/>
            <person name="Finy P."/>
            <person name="Geml J."/>
            <person name="Haridas S."/>
            <person name="Hughes K."/>
            <person name="Justo A."/>
            <person name="Karasinski D."/>
            <person name="Kautmanova I."/>
            <person name="Kiss B."/>
            <person name="Kocsube S."/>
            <person name="Kotiranta H."/>
            <person name="LaButti K.M."/>
            <person name="Lechner B.E."/>
            <person name="Liimatainen K."/>
            <person name="Lipzen A."/>
            <person name="Lukacs Z."/>
            <person name="Mihaltcheva S."/>
            <person name="Morgado L.N."/>
            <person name="Niskanen T."/>
            <person name="Noordeloos M.E."/>
            <person name="Ohm R.A."/>
            <person name="Ortiz-Santana B."/>
            <person name="Ovrebo C."/>
            <person name="Racz N."/>
            <person name="Riley R."/>
            <person name="Savchenko A."/>
            <person name="Shiryaev A."/>
            <person name="Soop K."/>
            <person name="Spirin V."/>
            <person name="Szebenyi C."/>
            <person name="Tomsovsky M."/>
            <person name="Tulloss R.E."/>
            <person name="Uehling J."/>
            <person name="Grigoriev I.V."/>
            <person name="Vagvolgyi C."/>
            <person name="Papp T."/>
            <person name="Martin F.M."/>
            <person name="Miettinen O."/>
            <person name="Hibbett D.S."/>
            <person name="Nagy L.G."/>
        </authorList>
    </citation>
    <scope>NUCLEOTIDE SEQUENCE [LARGE SCALE GENOMIC DNA]</scope>
    <source>
        <strain evidence="1 2">NL-1719</strain>
    </source>
</reference>